<keyword evidence="3" id="KW-1185">Reference proteome</keyword>
<dbReference type="InterPro" id="IPR025591">
    <property type="entry name" value="RloB"/>
</dbReference>
<dbReference type="KEGG" id="nda:Ndas_4360"/>
<dbReference type="HOGENOM" id="CLU_090993_0_0_11"/>
<name>D7AWX9_NOCDD</name>
<dbReference type="Proteomes" id="UP000002219">
    <property type="component" value="Chromosome 1"/>
</dbReference>
<organism evidence="2 3">
    <name type="scientific">Nocardiopsis dassonvillei (strain ATCC 23218 / DSM 43111 / CIP 107115 / JCM 7437 / KCTC 9190 / NBRC 14626 / NCTC 10488 / NRRL B-5397 / IMRU 509)</name>
    <name type="common">Actinomadura dassonvillei</name>
    <dbReference type="NCBI Taxonomy" id="446468"/>
    <lineage>
        <taxon>Bacteria</taxon>
        <taxon>Bacillati</taxon>
        <taxon>Actinomycetota</taxon>
        <taxon>Actinomycetes</taxon>
        <taxon>Streptosporangiales</taxon>
        <taxon>Nocardiopsidaceae</taxon>
        <taxon>Nocardiopsis</taxon>
    </lineage>
</organism>
<feature type="region of interest" description="Disordered" evidence="1">
    <location>
        <begin position="1"/>
        <end position="20"/>
    </location>
</feature>
<accession>D7AWX9</accession>
<dbReference type="EMBL" id="CP002040">
    <property type="protein sequence ID" value="ADH69749.1"/>
    <property type="molecule type" value="Genomic_DNA"/>
</dbReference>
<evidence type="ECO:0008006" key="4">
    <source>
        <dbReference type="Google" id="ProtNLM"/>
    </source>
</evidence>
<gene>
    <name evidence="2" type="ordered locus">Ndas_4360</name>
</gene>
<dbReference type="RefSeq" id="WP_013155356.1">
    <property type="nucleotide sequence ID" value="NC_014210.1"/>
</dbReference>
<evidence type="ECO:0000256" key="1">
    <source>
        <dbReference type="SAM" id="MobiDB-lite"/>
    </source>
</evidence>
<dbReference type="AlphaFoldDB" id="D7AWX9"/>
<proteinExistence type="predicted"/>
<dbReference type="Pfam" id="PF13707">
    <property type="entry name" value="RloB"/>
    <property type="match status" value="1"/>
</dbReference>
<sequence>MSKRRKRERRETSLDRRRPHREERRVYLVVCEGETEKRYFDTMKKHPDVRLHTVHARKAKHPQREIVVRSAAEAERDDYTERWAVFDTDGEDVAALVASAAREGIEAAPSTPTFETWLILHLRDHRSALVTGARAEKELRALPPRWNKGGTRFEDFAHGLQEACERAERLPPTGDPSTRIHQLVHALIRP</sequence>
<dbReference type="GeneID" id="91486898"/>
<dbReference type="OrthoDB" id="9796523at2"/>
<evidence type="ECO:0000313" key="3">
    <source>
        <dbReference type="Proteomes" id="UP000002219"/>
    </source>
</evidence>
<evidence type="ECO:0000313" key="2">
    <source>
        <dbReference type="EMBL" id="ADH69749.1"/>
    </source>
</evidence>
<dbReference type="STRING" id="446468.Ndas_4360"/>
<reference evidence="2 3" key="1">
    <citation type="journal article" date="2010" name="Stand. Genomic Sci.">
        <title>Complete genome sequence of Nocardiopsis dassonvillei type strain (IMRU 509).</title>
        <authorList>
            <person name="Sun H."/>
            <person name="Lapidus A."/>
            <person name="Nolan M."/>
            <person name="Lucas S."/>
            <person name="Del Rio T.G."/>
            <person name="Tice H."/>
            <person name="Cheng J.F."/>
            <person name="Tapia R."/>
            <person name="Han C."/>
            <person name="Goodwin L."/>
            <person name="Pitluck S."/>
            <person name="Pagani I."/>
            <person name="Ivanova N."/>
            <person name="Mavromatis K."/>
            <person name="Mikhailova N."/>
            <person name="Pati A."/>
            <person name="Chen A."/>
            <person name="Palaniappan K."/>
            <person name="Land M."/>
            <person name="Hauser L."/>
            <person name="Chang Y.J."/>
            <person name="Jeffries C.D."/>
            <person name="Djao O.D."/>
            <person name="Rohde M."/>
            <person name="Sikorski J."/>
            <person name="Goker M."/>
            <person name="Woyke T."/>
            <person name="Bristow J."/>
            <person name="Eisen J.A."/>
            <person name="Markowitz V."/>
            <person name="Hugenholtz P."/>
            <person name="Kyrpides N.C."/>
            <person name="Klenk H.P."/>
        </authorList>
    </citation>
    <scope>NUCLEOTIDE SEQUENCE [LARGE SCALE GENOMIC DNA]</scope>
    <source>
        <strain evidence="3">ATCC 23218 / DSM 43111 / CIP 107115 / JCM 7437 / KCTC 9190 / NBRC 14626 / NCTC 10488 / NRRL B-5397 / IMRU 509</strain>
    </source>
</reference>
<protein>
    <recommendedName>
        <fullName evidence="4">RloB domain-containing protein</fullName>
    </recommendedName>
</protein>
<feature type="compositionally biased region" description="Basic and acidic residues" evidence="1">
    <location>
        <begin position="9"/>
        <end position="20"/>
    </location>
</feature>